<name>A0AAJ0U3Z5_9GAMM</name>
<dbReference type="Proteomes" id="UP001296776">
    <property type="component" value="Unassembled WGS sequence"/>
</dbReference>
<protein>
    <recommendedName>
        <fullName evidence="4">DUF2939 domain-containing protein</fullName>
    </recommendedName>
</protein>
<feature type="transmembrane region" description="Helical" evidence="1">
    <location>
        <begin position="27"/>
        <end position="47"/>
    </location>
</feature>
<evidence type="ECO:0008006" key="4">
    <source>
        <dbReference type="Google" id="ProtNLM"/>
    </source>
</evidence>
<keyword evidence="1" id="KW-0472">Membrane</keyword>
<sequence length="187" mass="21368">MQSPGRRRAQAALWRRPLQLPRSLRRLAAAVAVVAGLYLISPYWMLWELNRTVVNGPTAALGPMVAIESVRDQVQRRLNKEQESCIGEVSDAFIDWIQQSIRRHRGDPLTRSIDLAWLRKRLLTHSRGDKGFWPALEYAFYMSPTRFRVRIGPNAPETEPADDASAPAVSLCLGRGWFRWRVIAVSY</sequence>
<keyword evidence="1" id="KW-1133">Transmembrane helix</keyword>
<dbReference type="RefSeq" id="WP_200346062.1">
    <property type="nucleotide sequence ID" value="NZ_NRSJ01000015.1"/>
</dbReference>
<evidence type="ECO:0000313" key="3">
    <source>
        <dbReference type="Proteomes" id="UP001296776"/>
    </source>
</evidence>
<keyword evidence="1" id="KW-0812">Transmembrane</keyword>
<organism evidence="2 3">
    <name type="scientific">Halochromatium glycolicum</name>
    <dbReference type="NCBI Taxonomy" id="85075"/>
    <lineage>
        <taxon>Bacteria</taxon>
        <taxon>Pseudomonadati</taxon>
        <taxon>Pseudomonadota</taxon>
        <taxon>Gammaproteobacteria</taxon>
        <taxon>Chromatiales</taxon>
        <taxon>Chromatiaceae</taxon>
        <taxon>Halochromatium</taxon>
    </lineage>
</organism>
<evidence type="ECO:0000256" key="1">
    <source>
        <dbReference type="SAM" id="Phobius"/>
    </source>
</evidence>
<dbReference type="AlphaFoldDB" id="A0AAJ0U3Z5"/>
<reference evidence="2" key="2">
    <citation type="journal article" date="2020" name="Microorganisms">
        <title>Osmotic Adaptation and Compatible Solute Biosynthesis of Phototrophic Bacteria as Revealed from Genome Analyses.</title>
        <authorList>
            <person name="Imhoff J.F."/>
            <person name="Rahn T."/>
            <person name="Kunzel S."/>
            <person name="Keller A."/>
            <person name="Neulinger S.C."/>
        </authorList>
    </citation>
    <scope>NUCLEOTIDE SEQUENCE</scope>
    <source>
        <strain evidence="2">DSM 11080</strain>
    </source>
</reference>
<reference evidence="2" key="1">
    <citation type="submission" date="2017-08" db="EMBL/GenBank/DDBJ databases">
        <authorList>
            <person name="Imhoff J.F."/>
            <person name="Rahn T."/>
            <person name="Kuenzel S."/>
            <person name="Neulinger S.C."/>
        </authorList>
    </citation>
    <scope>NUCLEOTIDE SEQUENCE</scope>
    <source>
        <strain evidence="2">DSM 11080</strain>
    </source>
</reference>
<proteinExistence type="predicted"/>
<dbReference type="InterPro" id="IPR021330">
    <property type="entry name" value="DUF2939"/>
</dbReference>
<accession>A0AAJ0U3Z5</accession>
<dbReference type="EMBL" id="NRSJ01000015">
    <property type="protein sequence ID" value="MBK1704849.1"/>
    <property type="molecule type" value="Genomic_DNA"/>
</dbReference>
<dbReference type="Pfam" id="PF11159">
    <property type="entry name" value="DUF2939"/>
    <property type="match status" value="1"/>
</dbReference>
<evidence type="ECO:0000313" key="2">
    <source>
        <dbReference type="EMBL" id="MBK1704849.1"/>
    </source>
</evidence>
<gene>
    <name evidence="2" type="ORF">CKO40_09925</name>
</gene>
<keyword evidence="3" id="KW-1185">Reference proteome</keyword>
<comment type="caution">
    <text evidence="2">The sequence shown here is derived from an EMBL/GenBank/DDBJ whole genome shotgun (WGS) entry which is preliminary data.</text>
</comment>